<dbReference type="AlphaFoldDB" id="A0A934VFZ5"/>
<dbReference type="EMBL" id="JAENII010000019">
    <property type="protein sequence ID" value="MBK1828874.1"/>
    <property type="molecule type" value="Genomic_DNA"/>
</dbReference>
<reference evidence="2" key="1">
    <citation type="submission" date="2021-01" db="EMBL/GenBank/DDBJ databases">
        <title>Modified the classification status of verrucomicrobia.</title>
        <authorList>
            <person name="Feng X."/>
        </authorList>
    </citation>
    <scope>NUCLEOTIDE SEQUENCE</scope>
    <source>
        <strain evidence="2">KCTC 22201</strain>
    </source>
</reference>
<evidence type="ECO:0000256" key="1">
    <source>
        <dbReference type="SAM" id="SignalP"/>
    </source>
</evidence>
<dbReference type="Proteomes" id="UP000658278">
    <property type="component" value="Unassembled WGS sequence"/>
</dbReference>
<feature type="chain" id="PRO_5037849395" evidence="1">
    <location>
        <begin position="23"/>
        <end position="180"/>
    </location>
</feature>
<dbReference type="RefSeq" id="WP_200283112.1">
    <property type="nucleotide sequence ID" value="NZ_JAENII010000019.1"/>
</dbReference>
<name>A0A934VFZ5_9BACT</name>
<comment type="caution">
    <text evidence="2">The sequence shown here is derived from an EMBL/GenBank/DDBJ whole genome shotgun (WGS) entry which is preliminary data.</text>
</comment>
<feature type="signal peptide" evidence="1">
    <location>
        <begin position="1"/>
        <end position="22"/>
    </location>
</feature>
<evidence type="ECO:0000313" key="2">
    <source>
        <dbReference type="EMBL" id="MBK1828874.1"/>
    </source>
</evidence>
<gene>
    <name evidence="2" type="ORF">JIN81_17700</name>
</gene>
<keyword evidence="3" id="KW-1185">Reference proteome</keyword>
<accession>A0A934VFZ5</accession>
<organism evidence="2 3">
    <name type="scientific">Haloferula rosea</name>
    <dbReference type="NCBI Taxonomy" id="490093"/>
    <lineage>
        <taxon>Bacteria</taxon>
        <taxon>Pseudomonadati</taxon>
        <taxon>Verrucomicrobiota</taxon>
        <taxon>Verrucomicrobiia</taxon>
        <taxon>Verrucomicrobiales</taxon>
        <taxon>Verrucomicrobiaceae</taxon>
        <taxon>Haloferula</taxon>
    </lineage>
</organism>
<proteinExistence type="predicted"/>
<keyword evidence="1" id="KW-0732">Signal</keyword>
<evidence type="ECO:0000313" key="3">
    <source>
        <dbReference type="Proteomes" id="UP000658278"/>
    </source>
</evidence>
<sequence length="180" mass="20182">MKFPHLLTILITALSLTAPLSAREKDAPARPQQPTEAETAMLYEKAAAFLRTAIQVDENDQASSHCLRRGKYTRIEWRNLVFRQLILGSISSKDKKNGINRRIYAQLGSDAHRLTDDKGTTAWRSGRFQEFPNFVMIEQVGDEYRLSAPGIDLFSPNPGRTPVQPAVPANGDETLVAKRF</sequence>
<protein>
    <submittedName>
        <fullName evidence="2">Uncharacterized protein</fullName>
    </submittedName>
</protein>